<dbReference type="HOGENOM" id="CLU_2153604_0_0_4"/>
<organism evidence="2 3">
    <name type="scientific">Paraburkholderia phenoliruptrix BR3459a</name>
    <dbReference type="NCBI Taxonomy" id="1229205"/>
    <lineage>
        <taxon>Bacteria</taxon>
        <taxon>Pseudomonadati</taxon>
        <taxon>Pseudomonadota</taxon>
        <taxon>Betaproteobacteria</taxon>
        <taxon>Burkholderiales</taxon>
        <taxon>Burkholderiaceae</taxon>
        <taxon>Paraburkholderia</taxon>
    </lineage>
</organism>
<sequence length="111" mass="12261">MSNNGLGAVGDGDACGCCARFVCMPFASTDDKYFGLVRMNSSQVVAKIAFRLAWRNANLRASERHLKDSQCTGSAMTVSERKSERSGRGKVRRKEHIEKSNGFVKAQTRQK</sequence>
<keyword evidence="2" id="KW-0614">Plasmid</keyword>
<accession>K0E296</accession>
<protein>
    <submittedName>
        <fullName evidence="2">Uncharacterized protein</fullName>
    </submittedName>
</protein>
<proteinExistence type="predicted"/>
<feature type="region of interest" description="Disordered" evidence="1">
    <location>
        <begin position="65"/>
        <end position="111"/>
    </location>
</feature>
<name>K0E296_9BURK</name>
<dbReference type="Proteomes" id="UP000010105">
    <property type="component" value="Plasmid pSYMBR3459"/>
</dbReference>
<geneLocation type="plasmid" evidence="2 3">
    <name>pSYMBR3459</name>
</geneLocation>
<evidence type="ECO:0000313" key="3">
    <source>
        <dbReference type="Proteomes" id="UP000010105"/>
    </source>
</evidence>
<evidence type="ECO:0000256" key="1">
    <source>
        <dbReference type="SAM" id="MobiDB-lite"/>
    </source>
</evidence>
<reference evidence="2 3" key="1">
    <citation type="journal article" date="2012" name="J. Bacteriol.">
        <title>Complete Genome Sequence of Burkholderia phenoliruptrix BR3459a (CLA1), a Heat-Tolerant, Nitrogen-Fixing Symbiont of Mimosa flocculosa.</title>
        <authorList>
            <person name="de Oliveira Cunha C."/>
            <person name="Goda Zuleta L.F."/>
            <person name="Paula de Almeida L.G."/>
            <person name="Prioli Ciapina L."/>
            <person name="Lustrino Borges W."/>
            <person name="Pitard R.M."/>
            <person name="Baldani J.I."/>
            <person name="Straliotto R."/>
            <person name="de Faria S.M."/>
            <person name="Hungria M."/>
            <person name="Sousa Cavada B."/>
            <person name="Mercante F.M."/>
            <person name="Ribeiro de Vasconcelos A.T."/>
        </authorList>
    </citation>
    <scope>NUCLEOTIDE SEQUENCE [LARGE SCALE GENOMIC DNA]</scope>
    <source>
        <strain evidence="2 3">BR3459a</strain>
        <plasmid evidence="2 3">pSYMBR3459</plasmid>
    </source>
</reference>
<dbReference type="KEGG" id="bpx:BUPH_08455"/>
<dbReference type="PATRIC" id="fig|1229205.11.peg.7414"/>
<dbReference type="AlphaFoldDB" id="K0E296"/>
<evidence type="ECO:0000313" key="2">
    <source>
        <dbReference type="EMBL" id="AFT90613.1"/>
    </source>
</evidence>
<gene>
    <name evidence="2" type="ORF">BUPH_08455</name>
</gene>
<dbReference type="EMBL" id="CP003865">
    <property type="protein sequence ID" value="AFT90613.1"/>
    <property type="molecule type" value="Genomic_DNA"/>
</dbReference>